<accession>A0AAE0SUP6</accession>
<evidence type="ECO:0000313" key="1">
    <source>
        <dbReference type="EMBL" id="KAK3597893.1"/>
    </source>
</evidence>
<name>A0AAE0SUP6_9BIVA</name>
<comment type="caution">
    <text evidence="1">The sequence shown here is derived from an EMBL/GenBank/DDBJ whole genome shotgun (WGS) entry which is preliminary data.</text>
</comment>
<gene>
    <name evidence="1" type="ORF">CHS0354_029477</name>
</gene>
<reference evidence="1" key="1">
    <citation type="journal article" date="2021" name="Genome Biol. Evol.">
        <title>A High-Quality Reference Genome for a Parasitic Bivalve with Doubly Uniparental Inheritance (Bivalvia: Unionida).</title>
        <authorList>
            <person name="Smith C.H."/>
        </authorList>
    </citation>
    <scope>NUCLEOTIDE SEQUENCE</scope>
    <source>
        <strain evidence="1">CHS0354</strain>
    </source>
</reference>
<evidence type="ECO:0000313" key="2">
    <source>
        <dbReference type="Proteomes" id="UP001195483"/>
    </source>
</evidence>
<dbReference type="Proteomes" id="UP001195483">
    <property type="component" value="Unassembled WGS sequence"/>
</dbReference>
<dbReference type="EMBL" id="JAEAOA010001763">
    <property type="protein sequence ID" value="KAK3597893.1"/>
    <property type="molecule type" value="Genomic_DNA"/>
</dbReference>
<dbReference type="AlphaFoldDB" id="A0AAE0SUP6"/>
<organism evidence="1 2">
    <name type="scientific">Potamilus streckersoni</name>
    <dbReference type="NCBI Taxonomy" id="2493646"/>
    <lineage>
        <taxon>Eukaryota</taxon>
        <taxon>Metazoa</taxon>
        <taxon>Spiralia</taxon>
        <taxon>Lophotrochozoa</taxon>
        <taxon>Mollusca</taxon>
        <taxon>Bivalvia</taxon>
        <taxon>Autobranchia</taxon>
        <taxon>Heteroconchia</taxon>
        <taxon>Palaeoheterodonta</taxon>
        <taxon>Unionida</taxon>
        <taxon>Unionoidea</taxon>
        <taxon>Unionidae</taxon>
        <taxon>Ambleminae</taxon>
        <taxon>Lampsilini</taxon>
        <taxon>Potamilus</taxon>
    </lineage>
</organism>
<reference evidence="1" key="3">
    <citation type="submission" date="2023-05" db="EMBL/GenBank/DDBJ databases">
        <authorList>
            <person name="Smith C.H."/>
        </authorList>
    </citation>
    <scope>NUCLEOTIDE SEQUENCE</scope>
    <source>
        <strain evidence="1">CHS0354</strain>
        <tissue evidence="1">Mantle</tissue>
    </source>
</reference>
<reference evidence="1" key="2">
    <citation type="journal article" date="2021" name="Genome Biol. Evol.">
        <title>Developing a high-quality reference genome for a parasitic bivalve with doubly uniparental inheritance (Bivalvia: Unionida).</title>
        <authorList>
            <person name="Smith C.H."/>
        </authorList>
    </citation>
    <scope>NUCLEOTIDE SEQUENCE</scope>
    <source>
        <strain evidence="1">CHS0354</strain>
        <tissue evidence="1">Mantle</tissue>
    </source>
</reference>
<protein>
    <submittedName>
        <fullName evidence="1">Uncharacterized protein</fullName>
    </submittedName>
</protein>
<feature type="non-terminal residue" evidence="1">
    <location>
        <position position="60"/>
    </location>
</feature>
<proteinExistence type="predicted"/>
<keyword evidence="2" id="KW-1185">Reference proteome</keyword>
<sequence>MKQFRAIYKKVETTDSLAHATTAATNNTIITITGRVKKSKIFPQQDTDGKKEKYSIGVQT</sequence>